<evidence type="ECO:0000259" key="5">
    <source>
        <dbReference type="Pfam" id="PF00155"/>
    </source>
</evidence>
<accession>A0ABX1JSM2</accession>
<name>A0ABX1JSM2_9MICC</name>
<dbReference type="Pfam" id="PF00155">
    <property type="entry name" value="Aminotran_1_2"/>
    <property type="match status" value="1"/>
</dbReference>
<dbReference type="InterPro" id="IPR004839">
    <property type="entry name" value="Aminotransferase_I/II_large"/>
</dbReference>
<comment type="caution">
    <text evidence="6">The sequence shown here is derived from an EMBL/GenBank/DDBJ whole genome shotgun (WGS) entry which is preliminary data.</text>
</comment>
<reference evidence="6 7" key="1">
    <citation type="submission" date="2020-04" db="EMBL/GenBank/DDBJ databases">
        <authorList>
            <person name="Liu S."/>
        </authorList>
    </citation>
    <scope>NUCLEOTIDE SEQUENCE [LARGE SCALE GENOMIC DNA]</scope>
    <source>
        <strain evidence="6 7">CGMCC 1.15091</strain>
    </source>
</reference>
<dbReference type="Gene3D" id="3.90.1150.10">
    <property type="entry name" value="Aspartate Aminotransferase, domain 1"/>
    <property type="match status" value="1"/>
</dbReference>
<dbReference type="InterPro" id="IPR050881">
    <property type="entry name" value="LL-DAP_aminotransferase"/>
</dbReference>
<evidence type="ECO:0000256" key="1">
    <source>
        <dbReference type="ARBA" id="ARBA00001933"/>
    </source>
</evidence>
<dbReference type="InterPro" id="IPR015422">
    <property type="entry name" value="PyrdxlP-dep_Trfase_small"/>
</dbReference>
<dbReference type="InterPro" id="IPR015421">
    <property type="entry name" value="PyrdxlP-dep_Trfase_major"/>
</dbReference>
<dbReference type="PANTHER" id="PTHR42832">
    <property type="entry name" value="AMINO ACID AMINOTRANSFERASE"/>
    <property type="match status" value="1"/>
</dbReference>
<dbReference type="PANTHER" id="PTHR42832:SF3">
    <property type="entry name" value="L-GLUTAMINE--4-(METHYLSULFANYL)-2-OXOBUTANOATE AMINOTRANSFERASE"/>
    <property type="match status" value="1"/>
</dbReference>
<gene>
    <name evidence="6" type="ORF">HER39_11320</name>
</gene>
<evidence type="ECO:0000256" key="3">
    <source>
        <dbReference type="ARBA" id="ARBA00022679"/>
    </source>
</evidence>
<dbReference type="Gene3D" id="3.40.640.10">
    <property type="entry name" value="Type I PLP-dependent aspartate aminotransferase-like (Major domain)"/>
    <property type="match status" value="1"/>
</dbReference>
<feature type="non-terminal residue" evidence="6">
    <location>
        <position position="99"/>
    </location>
</feature>
<proteinExistence type="predicted"/>
<feature type="region of interest" description="Disordered" evidence="4">
    <location>
        <begin position="22"/>
        <end position="41"/>
    </location>
</feature>
<evidence type="ECO:0000256" key="4">
    <source>
        <dbReference type="SAM" id="MobiDB-lite"/>
    </source>
</evidence>
<sequence length="99" mass="10436">MREFGLQLPDYPWNAMQPFAQKASRHPGGAVNLSTGTPVDPTPAVVQDAVKAAAGAPGYPTTHGTPAVREAIAGWYARRRGVPDLDPEAVMPTVGSKEL</sequence>
<dbReference type="GO" id="GO:0008483">
    <property type="term" value="F:transaminase activity"/>
    <property type="evidence" value="ECO:0007669"/>
    <property type="project" value="UniProtKB-KW"/>
</dbReference>
<dbReference type="SUPFAM" id="SSF53383">
    <property type="entry name" value="PLP-dependent transferases"/>
    <property type="match status" value="1"/>
</dbReference>
<keyword evidence="7" id="KW-1185">Reference proteome</keyword>
<comment type="cofactor">
    <cofactor evidence="1">
        <name>pyridoxal 5'-phosphate</name>
        <dbReference type="ChEBI" id="CHEBI:597326"/>
    </cofactor>
</comment>
<dbReference type="EMBL" id="JAAZSR010000179">
    <property type="protein sequence ID" value="NKX51140.1"/>
    <property type="molecule type" value="Genomic_DNA"/>
</dbReference>
<dbReference type="Proteomes" id="UP000523795">
    <property type="component" value="Unassembled WGS sequence"/>
</dbReference>
<keyword evidence="3" id="KW-0808">Transferase</keyword>
<evidence type="ECO:0000313" key="7">
    <source>
        <dbReference type="Proteomes" id="UP000523795"/>
    </source>
</evidence>
<organism evidence="6 7">
    <name type="scientific">Arthrobacter deserti</name>
    <dbReference type="NCBI Taxonomy" id="1742687"/>
    <lineage>
        <taxon>Bacteria</taxon>
        <taxon>Bacillati</taxon>
        <taxon>Actinomycetota</taxon>
        <taxon>Actinomycetes</taxon>
        <taxon>Micrococcales</taxon>
        <taxon>Micrococcaceae</taxon>
        <taxon>Arthrobacter</taxon>
    </lineage>
</organism>
<evidence type="ECO:0000313" key="6">
    <source>
        <dbReference type="EMBL" id="NKX51140.1"/>
    </source>
</evidence>
<evidence type="ECO:0000256" key="2">
    <source>
        <dbReference type="ARBA" id="ARBA00022576"/>
    </source>
</evidence>
<feature type="domain" description="Aminotransferase class I/classII large" evidence="5">
    <location>
        <begin position="31"/>
        <end position="98"/>
    </location>
</feature>
<dbReference type="InterPro" id="IPR015424">
    <property type="entry name" value="PyrdxlP-dep_Trfase"/>
</dbReference>
<keyword evidence="2 6" id="KW-0032">Aminotransferase</keyword>
<protein>
    <submittedName>
        <fullName evidence="6">Aminotransferase class I/II-fold pyridoxal phosphate-dependent enzyme</fullName>
    </submittedName>
</protein>